<evidence type="ECO:0000313" key="1">
    <source>
        <dbReference type="EMBL" id="MFC7090075.1"/>
    </source>
</evidence>
<dbReference type="InterPro" id="IPR025586">
    <property type="entry name" value="PcfJ"/>
</dbReference>
<comment type="caution">
    <text evidence="1">The sequence shown here is derived from an EMBL/GenBank/DDBJ whole genome shotgun (WGS) entry which is preliminary data.</text>
</comment>
<dbReference type="RefSeq" id="WP_346062495.1">
    <property type="nucleotide sequence ID" value="NZ_BAAADR010000010.1"/>
</dbReference>
<organism evidence="1 2">
    <name type="scientific">Halomonas salifodinae</name>
    <dbReference type="NCBI Taxonomy" id="438745"/>
    <lineage>
        <taxon>Bacteria</taxon>
        <taxon>Pseudomonadati</taxon>
        <taxon>Pseudomonadota</taxon>
        <taxon>Gammaproteobacteria</taxon>
        <taxon>Oceanospirillales</taxon>
        <taxon>Halomonadaceae</taxon>
        <taxon>Halomonas</taxon>
    </lineage>
</organism>
<reference evidence="2" key="1">
    <citation type="journal article" date="2019" name="Int. J. Syst. Evol. Microbiol.">
        <title>The Global Catalogue of Microorganisms (GCM) 10K type strain sequencing project: providing services to taxonomists for standard genome sequencing and annotation.</title>
        <authorList>
            <consortium name="The Broad Institute Genomics Platform"/>
            <consortium name="The Broad Institute Genome Sequencing Center for Infectious Disease"/>
            <person name="Wu L."/>
            <person name="Ma J."/>
        </authorList>
    </citation>
    <scope>NUCLEOTIDE SEQUENCE [LARGE SCALE GENOMIC DNA]</scope>
    <source>
        <strain evidence="2">CGMCC 1.13666</strain>
    </source>
</reference>
<keyword evidence="2" id="KW-1185">Reference proteome</keyword>
<dbReference type="Proteomes" id="UP001596411">
    <property type="component" value="Unassembled WGS sequence"/>
</dbReference>
<sequence>MNQSSTLEADATFPCQKRVTMEFEGMMGYPLRLHLSPWQSASPLAWESRLDGELLAEGNFLSSPGISWDILAYEYADSLLHGMPDDLRDTIALVPSLGIEMAQVCGQFSAACELASSSPLLLILLVQRGIEEQWDGQQFTELLGKRQADICKAVGLSGTRSSAKLLRRLQLQPVSQADLHATLHMLHQESDVAILRHHTPLNIAHILFLADYHGKLWPGLLKMVDEALEEKNAHARTKSWLRHMLTDTLQILPSGSTALQKTSSFSELQSLHDRLIEKFNARMSEGKGLEGADRLFHQHGHYPAPPLPGTQAITPITSWQELLQEGQRMKHCVGSYDRTVALGHLAIYHMDHPQMLTISISPQGKRWVLNQARGICNAIPTIEAQEAIQSWLDKQ</sequence>
<accession>A0ABW2EXZ8</accession>
<gene>
    <name evidence="1" type="ORF">ACFQH5_11015</name>
</gene>
<proteinExistence type="predicted"/>
<dbReference type="EMBL" id="JBHSZP010000016">
    <property type="protein sequence ID" value="MFC7090075.1"/>
    <property type="molecule type" value="Genomic_DNA"/>
</dbReference>
<protein>
    <submittedName>
        <fullName evidence="1">PcfJ domain-containing protein</fullName>
    </submittedName>
</protein>
<evidence type="ECO:0000313" key="2">
    <source>
        <dbReference type="Proteomes" id="UP001596411"/>
    </source>
</evidence>
<dbReference type="Pfam" id="PF14284">
    <property type="entry name" value="PcfJ"/>
    <property type="match status" value="1"/>
</dbReference>
<name>A0ABW2EXZ8_9GAMM</name>